<dbReference type="PRINTS" id="PR01021">
    <property type="entry name" value="OMPADOMAIN"/>
</dbReference>
<dbReference type="Gene3D" id="3.30.1330.60">
    <property type="entry name" value="OmpA-like domain"/>
    <property type="match status" value="1"/>
</dbReference>
<comment type="caution">
    <text evidence="6">The sequence shown here is derived from an EMBL/GenBank/DDBJ whole genome shotgun (WGS) entry which is preliminary data.</text>
</comment>
<proteinExistence type="predicted"/>
<name>A0A444JCH8_9BACT</name>
<dbReference type="SUPFAM" id="SSF103088">
    <property type="entry name" value="OmpA-like"/>
    <property type="match status" value="1"/>
</dbReference>
<keyword evidence="2 4" id="KW-0472">Membrane</keyword>
<dbReference type="InterPro" id="IPR006665">
    <property type="entry name" value="OmpA-like"/>
</dbReference>
<evidence type="ECO:0000256" key="2">
    <source>
        <dbReference type="ARBA" id="ARBA00023136"/>
    </source>
</evidence>
<dbReference type="PROSITE" id="PS51123">
    <property type="entry name" value="OMPA_2"/>
    <property type="match status" value="1"/>
</dbReference>
<dbReference type="Proteomes" id="UP000287615">
    <property type="component" value="Unassembled WGS sequence"/>
</dbReference>
<dbReference type="PANTHER" id="PTHR30329:SF21">
    <property type="entry name" value="LIPOPROTEIN YIAD-RELATED"/>
    <property type="match status" value="1"/>
</dbReference>
<evidence type="ECO:0000313" key="6">
    <source>
        <dbReference type="EMBL" id="RWX50795.1"/>
    </source>
</evidence>
<feature type="domain" description="OmpA-like" evidence="5">
    <location>
        <begin position="95"/>
        <end position="182"/>
    </location>
</feature>
<evidence type="ECO:0000256" key="4">
    <source>
        <dbReference type="PROSITE-ProRule" id="PRU00473"/>
    </source>
</evidence>
<dbReference type="Pfam" id="PF00691">
    <property type="entry name" value="OmpA"/>
    <property type="match status" value="1"/>
</dbReference>
<sequence length="182" mass="20168">MHKFSRLLPAFFITVLLFGCADQKIEPSPAEERDLFILLPDQNGKVGEITISNKAGATTLSRANESAQVTRNHIPARTGILSDRDIQEDFHDTLQAVPGTANQYILFFSSGTTKLTKESQQQLPFILNKIRERLPCEISIIGHTDTKASGEYNLSLALKRAVHVKNRLLSIGAPRKLLEVSS</sequence>
<dbReference type="InterPro" id="IPR036737">
    <property type="entry name" value="OmpA-like_sf"/>
</dbReference>
<keyword evidence="3" id="KW-0998">Cell outer membrane</keyword>
<evidence type="ECO:0000256" key="1">
    <source>
        <dbReference type="ARBA" id="ARBA00004442"/>
    </source>
</evidence>
<evidence type="ECO:0000259" key="5">
    <source>
        <dbReference type="PROSITE" id="PS51123"/>
    </source>
</evidence>
<evidence type="ECO:0000256" key="3">
    <source>
        <dbReference type="ARBA" id="ARBA00023237"/>
    </source>
</evidence>
<accession>A0A444JCH8</accession>
<dbReference type="AlphaFoldDB" id="A0A444JCH8"/>
<organism evidence="6 7">
    <name type="scientific">Candidatus Electrothrix marina</name>
    <dbReference type="NCBI Taxonomy" id="1859130"/>
    <lineage>
        <taxon>Bacteria</taxon>
        <taxon>Pseudomonadati</taxon>
        <taxon>Thermodesulfobacteriota</taxon>
        <taxon>Desulfobulbia</taxon>
        <taxon>Desulfobulbales</taxon>
        <taxon>Desulfobulbaceae</taxon>
        <taxon>Candidatus Electrothrix</taxon>
    </lineage>
</organism>
<feature type="non-terminal residue" evidence="6">
    <location>
        <position position="182"/>
    </location>
</feature>
<dbReference type="PROSITE" id="PS51257">
    <property type="entry name" value="PROKAR_LIPOPROTEIN"/>
    <property type="match status" value="1"/>
</dbReference>
<dbReference type="InterPro" id="IPR006664">
    <property type="entry name" value="OMP_bac"/>
</dbReference>
<dbReference type="PANTHER" id="PTHR30329">
    <property type="entry name" value="STATOR ELEMENT OF FLAGELLAR MOTOR COMPLEX"/>
    <property type="match status" value="1"/>
</dbReference>
<dbReference type="GO" id="GO:0009279">
    <property type="term" value="C:cell outer membrane"/>
    <property type="evidence" value="ECO:0007669"/>
    <property type="project" value="UniProtKB-SubCell"/>
</dbReference>
<evidence type="ECO:0000313" key="7">
    <source>
        <dbReference type="Proteomes" id="UP000287615"/>
    </source>
</evidence>
<comment type="subcellular location">
    <subcellularLocation>
        <location evidence="1">Cell outer membrane</location>
    </subcellularLocation>
</comment>
<dbReference type="InterPro" id="IPR050330">
    <property type="entry name" value="Bact_OuterMem_StrucFunc"/>
</dbReference>
<dbReference type="EMBL" id="MTKR01000020">
    <property type="protein sequence ID" value="RWX50795.1"/>
    <property type="molecule type" value="Genomic_DNA"/>
</dbReference>
<protein>
    <submittedName>
        <fullName evidence="6">OmpA family protein</fullName>
    </submittedName>
</protein>
<reference evidence="6 7" key="1">
    <citation type="submission" date="2017-01" db="EMBL/GenBank/DDBJ databases">
        <title>The cable genome- insights into the physiology and evolution of filamentous bacteria capable of sulfide oxidation via long distance electron transfer.</title>
        <authorList>
            <person name="Schreiber L."/>
            <person name="Bjerg J.T."/>
            <person name="Boggild A."/>
            <person name="Van De Vossenberg J."/>
            <person name="Meysman F."/>
            <person name="Nielsen L.P."/>
            <person name="Schramm A."/>
            <person name="Kjeldsen K.U."/>
        </authorList>
    </citation>
    <scope>NUCLEOTIDE SEQUENCE [LARGE SCALE GENOMIC DNA]</scope>
    <source>
        <strain evidence="6">A3</strain>
    </source>
</reference>
<gene>
    <name evidence="6" type="ORF">VU00_10204</name>
</gene>